<sequence length="566" mass="63305">MTSTELARWNADVQSGDPARIGPAAERLAEIKDDVETEWVFTLYDNLWRAQGGISGDIMEGSGTDPRNDLPSAKITQTGESRFIDALMECRKTLVGITLETAGLRYAYYVDTHEYKYENTAWTSTSNCLGIWDILNYLIIYPLWFLPLQIQPISHAVFIGPLVTVIENMIAECALRVQSGIMEFLDNALSLNLDMRTWFGTLLQSNGNIFEMLKTPVYVVRTNPFLDTSPLVAKTVRMQSCGEVIKEITKPYGVDVRVDLWLPGDAQPDPWANLDQPTYVVTVKDRSQIEGPTKTVLDSVIRTVVDLEGSLVGKALDPLLNPRGEYVPTNFTGMHIAPALGVDFVPPWTIIIAPEPGDKSSLISCEIVDHTPKGWQLTLGGKSPKWLNDLINATMSWLIDSAMIIVGFTGVPSNILDGFLNDAFFAFQTIEHYTRRSEVGPYHPAIETMTATNASPYNIEALFSFIAKLWDTRGYTSAKAVFRNGEQYKLGKDIFRGALFSIVYMGRKRLFTDYIENIMWRFTRDERNVLVQVGDGKAEEAPIAKHQRFISGLQEAFNVLTLAPNS</sequence>
<dbReference type="InterPro" id="IPR029432">
    <property type="entry name" value="Gp28/Gp37-like_dom"/>
</dbReference>
<protein>
    <recommendedName>
        <fullName evidence="1">Gp28/Gp37-like domain-containing protein</fullName>
    </recommendedName>
</protein>
<evidence type="ECO:0000259" key="1">
    <source>
        <dbReference type="Pfam" id="PF14594"/>
    </source>
</evidence>
<dbReference type="RefSeq" id="WP_113963536.1">
    <property type="nucleotide sequence ID" value="NZ_UEGW01000001.1"/>
</dbReference>
<reference evidence="2 3" key="1">
    <citation type="submission" date="2018-05" db="EMBL/GenBank/DDBJ databases">
        <authorList>
            <consortium name="IHU Genomes"/>
        </authorList>
    </citation>
    <scope>NUCLEOTIDE SEQUENCE [LARGE SCALE GENOMIC DNA]</scope>
    <source>
        <strain evidence="2 3">P7336</strain>
    </source>
</reference>
<dbReference type="AlphaFoldDB" id="A0A375YXG2"/>
<dbReference type="EMBL" id="UEGW01000001">
    <property type="protein sequence ID" value="SRX93556.1"/>
    <property type="molecule type" value="Genomic_DNA"/>
</dbReference>
<accession>A0A375YXG2</accession>
<organism evidence="2 3">
    <name type="scientific">Mycobacterium shimoidei</name>
    <dbReference type="NCBI Taxonomy" id="29313"/>
    <lineage>
        <taxon>Bacteria</taxon>
        <taxon>Bacillati</taxon>
        <taxon>Actinomycetota</taxon>
        <taxon>Actinomycetes</taxon>
        <taxon>Mycobacteriales</taxon>
        <taxon>Mycobacteriaceae</taxon>
        <taxon>Mycobacterium</taxon>
    </lineage>
</organism>
<feature type="domain" description="Gp28/Gp37-like" evidence="1">
    <location>
        <begin position="42"/>
        <end position="535"/>
    </location>
</feature>
<proteinExistence type="predicted"/>
<dbReference type="Pfam" id="PF14594">
    <property type="entry name" value="Sipho_Gp37"/>
    <property type="match status" value="1"/>
</dbReference>
<keyword evidence="3" id="KW-1185">Reference proteome</keyword>
<dbReference type="Proteomes" id="UP000252015">
    <property type="component" value="Unassembled WGS sequence"/>
</dbReference>
<evidence type="ECO:0000313" key="3">
    <source>
        <dbReference type="Proteomes" id="UP000252015"/>
    </source>
</evidence>
<name>A0A375YXG2_MYCSH</name>
<gene>
    <name evidence="2" type="ORF">MSP7336_01795</name>
</gene>
<evidence type="ECO:0000313" key="2">
    <source>
        <dbReference type="EMBL" id="SRX93556.1"/>
    </source>
</evidence>